<feature type="compositionally biased region" description="Polar residues" evidence="1">
    <location>
        <begin position="35"/>
        <end position="48"/>
    </location>
</feature>
<feature type="region of interest" description="Disordered" evidence="1">
    <location>
        <begin position="22"/>
        <end position="49"/>
    </location>
</feature>
<gene>
    <name evidence="2" type="ORF">AEK19_MT1902</name>
</gene>
<name>A0A1Y0B3U1_9LAMI</name>
<evidence type="ECO:0000256" key="1">
    <source>
        <dbReference type="SAM" id="MobiDB-lite"/>
    </source>
</evidence>
<protein>
    <submittedName>
        <fullName evidence="2">Uncharacterized protein</fullName>
    </submittedName>
</protein>
<organism evidence="2">
    <name type="scientific">Utricularia reniformis</name>
    <dbReference type="NCBI Taxonomy" id="192314"/>
    <lineage>
        <taxon>Eukaryota</taxon>
        <taxon>Viridiplantae</taxon>
        <taxon>Streptophyta</taxon>
        <taxon>Embryophyta</taxon>
        <taxon>Tracheophyta</taxon>
        <taxon>Spermatophyta</taxon>
        <taxon>Magnoliopsida</taxon>
        <taxon>eudicotyledons</taxon>
        <taxon>Gunneridae</taxon>
        <taxon>Pentapetalae</taxon>
        <taxon>asterids</taxon>
        <taxon>lamiids</taxon>
        <taxon>Lamiales</taxon>
        <taxon>Lentibulariaceae</taxon>
        <taxon>Utricularia</taxon>
    </lineage>
</organism>
<accession>A0A1Y0B3U1</accession>
<keyword evidence="2" id="KW-0496">Mitochondrion</keyword>
<evidence type="ECO:0000313" key="2">
    <source>
        <dbReference type="EMBL" id="ART32070.1"/>
    </source>
</evidence>
<dbReference type="AlphaFoldDB" id="A0A1Y0B3U1"/>
<sequence>MLDESRAVNSIKEEGLVGFKSMRSHSVREDPSPYIKTSSPFSTFQQGSHPDPETIHMIWMLSLIRRQSLIWKHSQKPFKKYRAMDRFSCLLDFFFPPDSIVKNRQVLESDGTYLVIGR</sequence>
<reference evidence="2" key="1">
    <citation type="submission" date="2017-03" db="EMBL/GenBank/DDBJ databases">
        <title>The mitochondrial genome of the carnivorous plant Utricularia reniformis (Lentibulariaceae): structure, comparative analysis and evolutionary landmarks.</title>
        <authorList>
            <person name="Silva S.R."/>
            <person name="Alvarenga D.O."/>
            <person name="Michael T.P."/>
            <person name="Miranda V.F.O."/>
            <person name="Varani A.M."/>
        </authorList>
    </citation>
    <scope>NUCLEOTIDE SEQUENCE</scope>
</reference>
<dbReference type="EMBL" id="KY774314">
    <property type="protein sequence ID" value="ART32070.1"/>
    <property type="molecule type" value="Genomic_DNA"/>
</dbReference>
<proteinExistence type="predicted"/>
<geneLocation type="mitochondrion" evidence="2"/>